<evidence type="ECO:0000256" key="1">
    <source>
        <dbReference type="SAM" id="MobiDB-lite"/>
    </source>
</evidence>
<keyword evidence="3" id="KW-1185">Reference proteome</keyword>
<evidence type="ECO:0000259" key="2">
    <source>
        <dbReference type="SMART" id="SM00198"/>
    </source>
</evidence>
<reference evidence="3" key="1">
    <citation type="submission" date="2014-07" db="EMBL/GenBank/DDBJ databases">
        <authorList>
            <person name="Martin A.A"/>
            <person name="De Silva N."/>
        </authorList>
    </citation>
    <scope>NUCLEOTIDE SEQUENCE</scope>
</reference>
<dbReference type="InterPro" id="IPR001283">
    <property type="entry name" value="CRISP-related"/>
</dbReference>
<reference evidence="4" key="2">
    <citation type="submission" date="2015-08" db="UniProtKB">
        <authorList>
            <consortium name="WormBaseParasite"/>
        </authorList>
    </citation>
    <scope>IDENTIFICATION</scope>
</reference>
<dbReference type="SMART" id="SM00198">
    <property type="entry name" value="SCP"/>
    <property type="match status" value="1"/>
</dbReference>
<name>A0A0K0G045_STRVS</name>
<feature type="compositionally biased region" description="Polar residues" evidence="1">
    <location>
        <begin position="75"/>
        <end position="90"/>
    </location>
</feature>
<sequence>MGIAYHPVASVMVKKNGNCQVPPTSDSRTDSKNLSKDSDSNDAKINSTVKKRFKKWLSTNKRNRSQKRYDETTKHSNGVHSPDHLSNQAMNGDFHTNIVQPSPGKTEGEVRRRLVKGRSSIRRTPSKQHYEITNVQDGVHNAPNYLDLRVISGNFYYGNVKQSVAKFDQIINKNKNGKSVEDLTKDLDYSYPSLSRSMSSRRLSLNDRSSKLYIRRYSQAHASTRIKHLNINQWIPTISGFSIDPYLGSPEIYCISYKVWRHVWYRCDYKCFANNHFVELKYRLIKELNIYRKIHEVKPLYKDLGLYNKAQKHALRLAGLKSITRDRYDKKNGLVMGIAYYPAASIMMKKWYDEGYRYDYSLNYPRPGSQSFTQLIWKSTTHVGIGVANRGYHIWIVLKFYPKGNVNGKYKYNINQPSKTCPNEDSD</sequence>
<dbReference type="InterPro" id="IPR014044">
    <property type="entry name" value="CAP_dom"/>
</dbReference>
<dbReference type="Pfam" id="PF00188">
    <property type="entry name" value="CAP"/>
    <property type="match status" value="1"/>
</dbReference>
<feature type="compositionally biased region" description="Basic and acidic residues" evidence="1">
    <location>
        <begin position="27"/>
        <end position="42"/>
    </location>
</feature>
<feature type="compositionally biased region" description="Polar residues" evidence="1">
    <location>
        <begin position="17"/>
        <end position="26"/>
    </location>
</feature>
<evidence type="ECO:0000313" key="3">
    <source>
        <dbReference type="Proteomes" id="UP000035680"/>
    </source>
</evidence>
<feature type="region of interest" description="Disordered" evidence="1">
    <location>
        <begin position="16"/>
        <end position="128"/>
    </location>
</feature>
<organism evidence="3 4">
    <name type="scientific">Strongyloides venezuelensis</name>
    <name type="common">Threadworm</name>
    <dbReference type="NCBI Taxonomy" id="75913"/>
    <lineage>
        <taxon>Eukaryota</taxon>
        <taxon>Metazoa</taxon>
        <taxon>Ecdysozoa</taxon>
        <taxon>Nematoda</taxon>
        <taxon>Chromadorea</taxon>
        <taxon>Rhabditida</taxon>
        <taxon>Tylenchina</taxon>
        <taxon>Panagrolaimomorpha</taxon>
        <taxon>Strongyloidoidea</taxon>
        <taxon>Strongyloididae</taxon>
        <taxon>Strongyloides</taxon>
    </lineage>
</organism>
<dbReference type="InterPro" id="IPR035940">
    <property type="entry name" value="CAP_sf"/>
</dbReference>
<dbReference type="WBParaSite" id="SVE_1807700.1">
    <property type="protein sequence ID" value="SVE_1807700.1"/>
    <property type="gene ID" value="SVE_1807700"/>
</dbReference>
<evidence type="ECO:0000313" key="4">
    <source>
        <dbReference type="WBParaSite" id="SVE_1807700.1"/>
    </source>
</evidence>
<accession>A0A0K0G045</accession>
<dbReference type="Proteomes" id="UP000035680">
    <property type="component" value="Unassembled WGS sequence"/>
</dbReference>
<protein>
    <submittedName>
        <fullName evidence="4">CAP domain-containing protein (inferred by orthology to a zebrafish protein)</fullName>
    </submittedName>
</protein>
<feature type="compositionally biased region" description="Basic residues" evidence="1">
    <location>
        <begin position="49"/>
        <end position="66"/>
    </location>
</feature>
<dbReference type="AlphaFoldDB" id="A0A0K0G045"/>
<feature type="domain" description="SCP" evidence="2">
    <location>
        <begin position="278"/>
        <end position="408"/>
    </location>
</feature>
<feature type="compositionally biased region" description="Basic residues" evidence="1">
    <location>
        <begin position="113"/>
        <end position="126"/>
    </location>
</feature>
<dbReference type="PANTHER" id="PTHR10334">
    <property type="entry name" value="CYSTEINE-RICH SECRETORY PROTEIN-RELATED"/>
    <property type="match status" value="1"/>
</dbReference>
<dbReference type="Gene3D" id="3.40.33.10">
    <property type="entry name" value="CAP"/>
    <property type="match status" value="1"/>
</dbReference>
<dbReference type="SUPFAM" id="SSF55797">
    <property type="entry name" value="PR-1-like"/>
    <property type="match status" value="1"/>
</dbReference>
<proteinExistence type="predicted"/>